<accession>A0A5C6DTE9</accession>
<sequence length="125" mass="13190">MTGSLHLNVKFYRAFYLGRVLRPLVELCPNEGARLSIFPGGGFQSARTGARCPATLCPATLLPSPKSSGGKAAGVVAGGGILNQGNECRLRSQSGIVLISPPLDRRLIVANMKTSRFAIISVHSK</sequence>
<reference evidence="1 2" key="1">
    <citation type="submission" date="2019-02" db="EMBL/GenBank/DDBJ databases">
        <title>Deep-cultivation of Planctomycetes and their phenomic and genomic characterization uncovers novel biology.</title>
        <authorList>
            <person name="Wiegand S."/>
            <person name="Jogler M."/>
            <person name="Boedeker C."/>
            <person name="Pinto D."/>
            <person name="Vollmers J."/>
            <person name="Rivas-Marin E."/>
            <person name="Kohn T."/>
            <person name="Peeters S.H."/>
            <person name="Heuer A."/>
            <person name="Rast P."/>
            <person name="Oberbeckmann S."/>
            <person name="Bunk B."/>
            <person name="Jeske O."/>
            <person name="Meyerdierks A."/>
            <person name="Storesund J.E."/>
            <person name="Kallscheuer N."/>
            <person name="Luecker S."/>
            <person name="Lage O.M."/>
            <person name="Pohl T."/>
            <person name="Merkel B.J."/>
            <person name="Hornburger P."/>
            <person name="Mueller R.-W."/>
            <person name="Bruemmer F."/>
            <person name="Labrenz M."/>
            <person name="Spormann A.M."/>
            <person name="Op Den Camp H."/>
            <person name="Overmann J."/>
            <person name="Amann R."/>
            <person name="Jetten M.S.M."/>
            <person name="Mascher T."/>
            <person name="Medema M.H."/>
            <person name="Devos D.P."/>
            <person name="Kaster A.-K."/>
            <person name="Ovreas L."/>
            <person name="Rohde M."/>
            <person name="Galperin M.Y."/>
            <person name="Jogler C."/>
        </authorList>
    </citation>
    <scope>NUCLEOTIDE SEQUENCE [LARGE SCALE GENOMIC DNA]</scope>
    <source>
        <strain evidence="1 2">Q31b</strain>
    </source>
</reference>
<dbReference type="AlphaFoldDB" id="A0A5C6DTE9"/>
<comment type="caution">
    <text evidence="1">The sequence shown here is derived from an EMBL/GenBank/DDBJ whole genome shotgun (WGS) entry which is preliminary data.</text>
</comment>
<evidence type="ECO:0000313" key="1">
    <source>
        <dbReference type="EMBL" id="TWU38781.1"/>
    </source>
</evidence>
<dbReference type="Proteomes" id="UP000315471">
    <property type="component" value="Unassembled WGS sequence"/>
</dbReference>
<proteinExistence type="predicted"/>
<evidence type="ECO:0000313" key="2">
    <source>
        <dbReference type="Proteomes" id="UP000315471"/>
    </source>
</evidence>
<name>A0A5C6DTE9_9BACT</name>
<keyword evidence="2" id="KW-1185">Reference proteome</keyword>
<dbReference type="EMBL" id="SJPY01000006">
    <property type="protein sequence ID" value="TWU38781.1"/>
    <property type="molecule type" value="Genomic_DNA"/>
</dbReference>
<protein>
    <submittedName>
        <fullName evidence="1">Uncharacterized protein</fullName>
    </submittedName>
</protein>
<gene>
    <name evidence="1" type="ORF">Q31b_38590</name>
</gene>
<organism evidence="1 2">
    <name type="scientific">Novipirellula aureliae</name>
    <dbReference type="NCBI Taxonomy" id="2527966"/>
    <lineage>
        <taxon>Bacteria</taxon>
        <taxon>Pseudomonadati</taxon>
        <taxon>Planctomycetota</taxon>
        <taxon>Planctomycetia</taxon>
        <taxon>Pirellulales</taxon>
        <taxon>Pirellulaceae</taxon>
        <taxon>Novipirellula</taxon>
    </lineage>
</organism>